<dbReference type="Proteomes" id="UP001230649">
    <property type="component" value="Unassembled WGS sequence"/>
</dbReference>
<evidence type="ECO:0000313" key="2">
    <source>
        <dbReference type="Proteomes" id="UP001230649"/>
    </source>
</evidence>
<comment type="caution">
    <text evidence="1">The sequence shown here is derived from an EMBL/GenBank/DDBJ whole genome shotgun (WGS) entry which is preliminary data.</text>
</comment>
<organism evidence="1 2">
    <name type="scientific">Naganishia adeliensis</name>
    <dbReference type="NCBI Taxonomy" id="92952"/>
    <lineage>
        <taxon>Eukaryota</taxon>
        <taxon>Fungi</taxon>
        <taxon>Dikarya</taxon>
        <taxon>Basidiomycota</taxon>
        <taxon>Agaricomycotina</taxon>
        <taxon>Tremellomycetes</taxon>
        <taxon>Filobasidiales</taxon>
        <taxon>Filobasidiaceae</taxon>
        <taxon>Naganishia</taxon>
    </lineage>
</organism>
<evidence type="ECO:0000313" key="1">
    <source>
        <dbReference type="EMBL" id="KAJ9113098.1"/>
    </source>
</evidence>
<gene>
    <name evidence="1" type="ORF">QFC20_001985</name>
</gene>
<dbReference type="EMBL" id="JASBWS010000013">
    <property type="protein sequence ID" value="KAJ9113098.1"/>
    <property type="molecule type" value="Genomic_DNA"/>
</dbReference>
<sequence length="412" mass="46246">MDFDWAAWHKKFEDFGISTQRTSDSEPKFPGSFPETEQATNGTDAGGESSKSVPEGDLKGDSSRAPGSSKRNTAGQGWREEMEEEESDPVWQKHLDKLQTSGKLKERNEGYAPPHQDTREDDESKAEEEPEFLTFTYDQLQDLLTEAETLRMEGNTLYKSGKEIDFEAAVDTYQRALAVLPDTSLGRARDEEREKNKADRQAVDAAASKLDVPDMAESGIVELTDEQAAALESEEKRKQEEEAQLQQQNQHKESQKQGDQIKEIEGRIEEIRGFLYGNISAAYVALDKDSEAVEAASQSLLIEPENAKVRLRRAKVNEKIGKFTSLSEALEDYKYLAATLPPNDPRLSQVRRAVSVLPARIQQAGKVEMDQMMSQMKDWGDSVLGWFGMKCDDFKTETRPDGSTTINIQKSD</sequence>
<keyword evidence="2" id="KW-1185">Reference proteome</keyword>
<proteinExistence type="predicted"/>
<protein>
    <submittedName>
        <fullName evidence="1">Uncharacterized protein</fullName>
    </submittedName>
</protein>
<reference evidence="1" key="1">
    <citation type="submission" date="2023-04" db="EMBL/GenBank/DDBJ databases">
        <title>Draft Genome sequencing of Naganishia species isolated from polar environments using Oxford Nanopore Technology.</title>
        <authorList>
            <person name="Leo P."/>
            <person name="Venkateswaran K."/>
        </authorList>
    </citation>
    <scope>NUCLEOTIDE SEQUENCE</scope>
    <source>
        <strain evidence="1">MNA-CCFEE 5262</strain>
    </source>
</reference>
<name>A0ACC2WNR2_9TREE</name>
<accession>A0ACC2WNR2</accession>